<proteinExistence type="predicted"/>
<dbReference type="AlphaFoldDB" id="A0A377PW57"/>
<reference evidence="1 2" key="1">
    <citation type="submission" date="2018-06" db="EMBL/GenBank/DDBJ databases">
        <authorList>
            <consortium name="Pathogen Informatics"/>
            <person name="Doyle S."/>
        </authorList>
    </citation>
    <scope>NUCLEOTIDE SEQUENCE [LARGE SCALE GENOMIC DNA]</scope>
    <source>
        <strain evidence="1 2">NCTC12714</strain>
    </source>
</reference>
<name>A0A377PW57_9HELI</name>
<dbReference type="EMBL" id="UGJE01000002">
    <property type="protein sequence ID" value="STQ86719.1"/>
    <property type="molecule type" value="Genomic_DNA"/>
</dbReference>
<organism evidence="1 2">
    <name type="scientific">Helicobacter muridarum</name>
    <dbReference type="NCBI Taxonomy" id="216"/>
    <lineage>
        <taxon>Bacteria</taxon>
        <taxon>Pseudomonadati</taxon>
        <taxon>Campylobacterota</taxon>
        <taxon>Epsilonproteobacteria</taxon>
        <taxon>Campylobacterales</taxon>
        <taxon>Helicobacteraceae</taxon>
        <taxon>Helicobacter</taxon>
    </lineage>
</organism>
<evidence type="ECO:0000313" key="1">
    <source>
        <dbReference type="EMBL" id="STQ86719.1"/>
    </source>
</evidence>
<protein>
    <submittedName>
        <fullName evidence="1">Uncharacterized protein</fullName>
    </submittedName>
</protein>
<accession>A0A377PW57</accession>
<keyword evidence="2" id="KW-1185">Reference proteome</keyword>
<sequence>MKLTELLQNLITENESTKQQLQSTKDEFSSLKDYIKEQASNENILHDFMAHYRFL</sequence>
<gene>
    <name evidence="1" type="ORF">NCTC12714_01530</name>
</gene>
<dbReference type="RefSeq" id="WP_158654959.1">
    <property type="nucleotide sequence ID" value="NZ_FZML01000019.1"/>
</dbReference>
<evidence type="ECO:0000313" key="2">
    <source>
        <dbReference type="Proteomes" id="UP000255139"/>
    </source>
</evidence>
<dbReference type="Proteomes" id="UP000255139">
    <property type="component" value="Unassembled WGS sequence"/>
</dbReference>